<dbReference type="PIRSF" id="PIRSF006291">
    <property type="entry name" value="GspM"/>
    <property type="match status" value="1"/>
</dbReference>
<comment type="similarity">
    <text evidence="2 10">Belongs to the GSP M family.</text>
</comment>
<evidence type="ECO:0000256" key="8">
    <source>
        <dbReference type="ARBA" id="ARBA00022989"/>
    </source>
</evidence>
<dbReference type="GO" id="GO:0005886">
    <property type="term" value="C:plasma membrane"/>
    <property type="evidence" value="ECO:0007669"/>
    <property type="project" value="UniProtKB-SubCell"/>
</dbReference>
<feature type="transmembrane region" description="Helical" evidence="11">
    <location>
        <begin position="33"/>
        <end position="52"/>
    </location>
</feature>
<dbReference type="SUPFAM" id="SSF103054">
    <property type="entry name" value="General secretion pathway protein M, EpsM"/>
    <property type="match status" value="1"/>
</dbReference>
<dbReference type="GO" id="GO:0015627">
    <property type="term" value="C:type II protein secretion system complex"/>
    <property type="evidence" value="ECO:0007669"/>
    <property type="project" value="InterPro"/>
</dbReference>
<keyword evidence="13" id="KW-1185">Reference proteome</keyword>
<dbReference type="Pfam" id="PF04612">
    <property type="entry name" value="T2SSM"/>
    <property type="match status" value="1"/>
</dbReference>
<dbReference type="EMBL" id="CP053697">
    <property type="protein sequence ID" value="QKE63710.1"/>
    <property type="molecule type" value="Genomic_DNA"/>
</dbReference>
<evidence type="ECO:0000256" key="1">
    <source>
        <dbReference type="ARBA" id="ARBA00004377"/>
    </source>
</evidence>
<dbReference type="Gene3D" id="3.30.1360.100">
    <property type="entry name" value="General secretion pathway protein M, EpsM"/>
    <property type="match status" value="1"/>
</dbReference>
<evidence type="ECO:0000256" key="3">
    <source>
        <dbReference type="ARBA" id="ARBA00022448"/>
    </source>
</evidence>
<evidence type="ECO:0000313" key="12">
    <source>
        <dbReference type="EMBL" id="QKE63710.1"/>
    </source>
</evidence>
<organism evidence="12 13">
    <name type="scientific">Aquipseudomonas campi</name>
    <dbReference type="NCBI Taxonomy" id="2731681"/>
    <lineage>
        <taxon>Bacteria</taxon>
        <taxon>Pseudomonadati</taxon>
        <taxon>Pseudomonadota</taxon>
        <taxon>Gammaproteobacteria</taxon>
        <taxon>Pseudomonadales</taxon>
        <taxon>Pseudomonadaceae</taxon>
        <taxon>Aquipseudomonas</taxon>
    </lineage>
</organism>
<gene>
    <name evidence="12" type="ORF">HNE05_10205</name>
</gene>
<protein>
    <recommendedName>
        <fullName evidence="10">Type II secretion system protein M</fullName>
        <shortName evidence="10">T2SS protein M</shortName>
    </recommendedName>
    <alternativeName>
        <fullName evidence="10">General secretion pathway protein M</fullName>
    </alternativeName>
</protein>
<dbReference type="AlphaFoldDB" id="A0A6M8FI26"/>
<dbReference type="GO" id="GO:0015628">
    <property type="term" value="P:protein secretion by the type II secretion system"/>
    <property type="evidence" value="ECO:0007669"/>
    <property type="project" value="InterPro"/>
</dbReference>
<dbReference type="InterPro" id="IPR007690">
    <property type="entry name" value="T2SS_GspM"/>
</dbReference>
<evidence type="ECO:0000256" key="9">
    <source>
        <dbReference type="ARBA" id="ARBA00023136"/>
    </source>
</evidence>
<evidence type="ECO:0000256" key="10">
    <source>
        <dbReference type="PIRNR" id="PIRNR006291"/>
    </source>
</evidence>
<dbReference type="KEGG" id="pcam:HNE05_10205"/>
<evidence type="ECO:0000256" key="11">
    <source>
        <dbReference type="SAM" id="Phobius"/>
    </source>
</evidence>
<keyword evidence="7 10" id="KW-0653">Protein transport</keyword>
<keyword evidence="9 10" id="KW-0472">Membrane</keyword>
<comment type="subcellular location">
    <subcellularLocation>
        <location evidence="1">Cell inner membrane</location>
        <topology evidence="1">Single-pass membrane protein</topology>
    </subcellularLocation>
</comment>
<comment type="function">
    <text evidence="10">Inner membrane component of the type II secretion system required for the energy-dependent secretion of extracellular factors such as proteases and toxins from the periplasm.</text>
</comment>
<keyword evidence="8 11" id="KW-1133">Transmembrane helix</keyword>
<dbReference type="RefSeq" id="WP_173207716.1">
    <property type="nucleotide sequence ID" value="NZ_CP053697.2"/>
</dbReference>
<dbReference type="Proteomes" id="UP000501379">
    <property type="component" value="Chromosome"/>
</dbReference>
<keyword evidence="3 10" id="KW-0813">Transport</keyword>
<evidence type="ECO:0000256" key="6">
    <source>
        <dbReference type="ARBA" id="ARBA00022692"/>
    </source>
</evidence>
<evidence type="ECO:0000313" key="13">
    <source>
        <dbReference type="Proteomes" id="UP000501379"/>
    </source>
</evidence>
<keyword evidence="6 11" id="KW-0812">Transmembrane</keyword>
<keyword evidence="5 10" id="KW-0997">Cell inner membrane</keyword>
<evidence type="ECO:0000256" key="2">
    <source>
        <dbReference type="ARBA" id="ARBA00010637"/>
    </source>
</evidence>
<evidence type="ECO:0000256" key="4">
    <source>
        <dbReference type="ARBA" id="ARBA00022475"/>
    </source>
</evidence>
<accession>A0A6M8FI26</accession>
<proteinExistence type="inferred from homology"/>
<sequence>MSRFNRLTEPLQARLEQLGLLPYWRGLPSRDRLALGLLGLFLLLALLYLALWRPAAQQVVQARDYLQQQRVLHQYLQEHAPQLREQSGKPQVSVDPAQLQGLVTASASSHGLNVERLDSQGDGAVQVSLQPAEFSRLLRWLVSLEEQGVRVDEAGLERADKELVSSRLLLRSGA</sequence>
<dbReference type="InterPro" id="IPR023229">
    <property type="entry name" value="T2SS_M_periplasmic_sf"/>
</dbReference>
<evidence type="ECO:0000256" key="7">
    <source>
        <dbReference type="ARBA" id="ARBA00022927"/>
    </source>
</evidence>
<evidence type="ECO:0000256" key="5">
    <source>
        <dbReference type="ARBA" id="ARBA00022519"/>
    </source>
</evidence>
<reference evidence="12" key="1">
    <citation type="submission" date="2020-07" db="EMBL/GenBank/DDBJ databases">
        <title>Nitrate ammonifying Pseudomonas campi sp. nov. isolated from German agricultural grassland.</title>
        <authorList>
            <person name="Timsy T."/>
            <person name="Ulrich A."/>
            <person name="Spanner T."/>
            <person name="Foesel B."/>
            <person name="Kolb S."/>
            <person name="Horn M.A."/>
            <person name="Behrendt U."/>
        </authorList>
    </citation>
    <scope>NUCLEOTIDE SEQUENCE</scope>
    <source>
        <strain evidence="12">S1-A32-2</strain>
    </source>
</reference>
<keyword evidence="4 10" id="KW-1003">Cell membrane</keyword>
<name>A0A6M8FI26_9GAMM</name>